<keyword evidence="2" id="KW-1185">Reference proteome</keyword>
<protein>
    <submittedName>
        <fullName evidence="1">Ribonuclease H2, subunit C</fullName>
    </submittedName>
</protein>
<dbReference type="AlphaFoldDB" id="A0AA40AF99"/>
<dbReference type="PANTHER" id="PTHR47204:SF1">
    <property type="entry name" value="RIBONUCLEASE H2 SUBUNIT C"/>
    <property type="match status" value="1"/>
</dbReference>
<dbReference type="PANTHER" id="PTHR47204">
    <property type="entry name" value="OS02G0168900 PROTEIN"/>
    <property type="match status" value="1"/>
</dbReference>
<dbReference type="Pfam" id="PF08615">
    <property type="entry name" value="RNase_H2_suC"/>
    <property type="match status" value="1"/>
</dbReference>
<dbReference type="EMBL" id="JAUKUA010000004">
    <property type="protein sequence ID" value="KAK0714796.1"/>
    <property type="molecule type" value="Genomic_DNA"/>
</dbReference>
<dbReference type="GO" id="GO:0032299">
    <property type="term" value="C:ribonuclease H2 complex"/>
    <property type="evidence" value="ECO:0007669"/>
    <property type="project" value="InterPro"/>
</dbReference>
<comment type="caution">
    <text evidence="1">The sequence shown here is derived from an EMBL/GenBank/DDBJ whole genome shotgun (WGS) entry which is preliminary data.</text>
</comment>
<gene>
    <name evidence="1" type="ORF">B0H67DRAFT_579124</name>
</gene>
<organism evidence="1 2">
    <name type="scientific">Lasiosphaeris hirsuta</name>
    <dbReference type="NCBI Taxonomy" id="260670"/>
    <lineage>
        <taxon>Eukaryota</taxon>
        <taxon>Fungi</taxon>
        <taxon>Dikarya</taxon>
        <taxon>Ascomycota</taxon>
        <taxon>Pezizomycotina</taxon>
        <taxon>Sordariomycetes</taxon>
        <taxon>Sordariomycetidae</taxon>
        <taxon>Sordariales</taxon>
        <taxon>Lasiosphaeriaceae</taxon>
        <taxon>Lasiosphaeris</taxon>
    </lineage>
</organism>
<reference evidence="1" key="1">
    <citation type="submission" date="2023-06" db="EMBL/GenBank/DDBJ databases">
        <title>Genome-scale phylogeny and comparative genomics of the fungal order Sordariales.</title>
        <authorList>
            <consortium name="Lawrence Berkeley National Laboratory"/>
            <person name="Hensen N."/>
            <person name="Bonometti L."/>
            <person name="Westerberg I."/>
            <person name="Brannstrom I.O."/>
            <person name="Guillou S."/>
            <person name="Cros-Aarteil S."/>
            <person name="Calhoun S."/>
            <person name="Haridas S."/>
            <person name="Kuo A."/>
            <person name="Mondo S."/>
            <person name="Pangilinan J."/>
            <person name="Riley R."/>
            <person name="Labutti K."/>
            <person name="Andreopoulos B."/>
            <person name="Lipzen A."/>
            <person name="Chen C."/>
            <person name="Yanf M."/>
            <person name="Daum C."/>
            <person name="Ng V."/>
            <person name="Clum A."/>
            <person name="Steindorff A."/>
            <person name="Ohm R."/>
            <person name="Martin F."/>
            <person name="Silar P."/>
            <person name="Natvig D."/>
            <person name="Lalanne C."/>
            <person name="Gautier V."/>
            <person name="Ament-Velasquez S.L."/>
            <person name="Kruys A."/>
            <person name="Hutchinson M.I."/>
            <person name="Powell A.J."/>
            <person name="Barry K."/>
            <person name="Miller A.N."/>
            <person name="Grigoriev I.V."/>
            <person name="Debuchy R."/>
            <person name="Gladieux P."/>
            <person name="Thoren M.H."/>
            <person name="Johannesson H."/>
        </authorList>
    </citation>
    <scope>NUCLEOTIDE SEQUENCE</scope>
    <source>
        <strain evidence="1">SMH4607-1</strain>
    </source>
</reference>
<dbReference type="CDD" id="cd09271">
    <property type="entry name" value="RNase_H2-C"/>
    <property type="match status" value="1"/>
</dbReference>
<evidence type="ECO:0000313" key="1">
    <source>
        <dbReference type="EMBL" id="KAK0714796.1"/>
    </source>
</evidence>
<dbReference type="GO" id="GO:0006401">
    <property type="term" value="P:RNA catabolic process"/>
    <property type="evidence" value="ECO:0007669"/>
    <property type="project" value="InterPro"/>
</dbReference>
<evidence type="ECO:0000313" key="2">
    <source>
        <dbReference type="Proteomes" id="UP001172102"/>
    </source>
</evidence>
<name>A0AA40AF99_9PEZI</name>
<proteinExistence type="predicted"/>
<dbReference type="Proteomes" id="UP001172102">
    <property type="component" value="Unassembled WGS sequence"/>
</dbReference>
<sequence>MSTPILTLKSSDQTAKTTPHLLPCRVHHTGPVDPVEAFWEPKQGDDGTTTAYFRGRKLHGKSVKLPKDYRGVVAAPAPKGDEKEKAVDFVDVDAESGKTASLNVQAEFDEMVIWGHEAVADTADPYVRGMEEWLALADQIHGFDEGKRE</sequence>
<accession>A0AA40AF99</accession>
<dbReference type="InterPro" id="IPR013924">
    <property type="entry name" value="RNase_H2_suC"/>
</dbReference>
<dbReference type="Gene3D" id="2.40.128.680">
    <property type="match status" value="1"/>
</dbReference>